<organism evidence="1">
    <name type="scientific">Leptospira ellisii</name>
    <dbReference type="NCBI Taxonomy" id="2023197"/>
    <lineage>
        <taxon>Bacteria</taxon>
        <taxon>Pseudomonadati</taxon>
        <taxon>Spirochaetota</taxon>
        <taxon>Spirochaetia</taxon>
        <taxon>Leptospirales</taxon>
        <taxon>Leptospiraceae</taxon>
        <taxon>Leptospira</taxon>
    </lineage>
</organism>
<dbReference type="Gene3D" id="2.60.40.10">
    <property type="entry name" value="Immunoglobulins"/>
    <property type="match status" value="1"/>
</dbReference>
<comment type="caution">
    <text evidence="1">The sequence shown here is derived from an EMBL/GenBank/DDBJ whole genome shotgun (WGS) entry which is preliminary data.</text>
</comment>
<evidence type="ECO:0000313" key="1">
    <source>
        <dbReference type="EMBL" id="PJZ93480.1"/>
    </source>
</evidence>
<accession>A0A2N0BA91</accession>
<sequence>MGKRYVIPFLLFLFLDCRNEEMDKTTENLLWLMIARSAGVTYNNGASLVFTKNAPGSYAPSVFNETVMASFTIQPGLTNSLSMDIHSGIISGTPTQSSGKLPYTVNFNQGRAYARLNIQVEETAGSGACNETGVHIGCTDSQPFSCTDRQTVCFKTLLACRRDTNCY</sequence>
<proteinExistence type="predicted"/>
<dbReference type="EMBL" id="NPEF01000060">
    <property type="protein sequence ID" value="PJZ93480.1"/>
    <property type="molecule type" value="Genomic_DNA"/>
</dbReference>
<protein>
    <submittedName>
        <fullName evidence="1">Uncharacterized protein</fullName>
    </submittedName>
</protein>
<dbReference type="AlphaFoldDB" id="A0A2N0BA91"/>
<accession>A0A2N0BMK1</accession>
<dbReference type="InterPro" id="IPR013783">
    <property type="entry name" value="Ig-like_fold"/>
</dbReference>
<gene>
    <name evidence="1" type="ORF">CH379_07700</name>
</gene>
<name>A0A2N0BA91_9LEPT</name>
<reference evidence="1" key="1">
    <citation type="submission" date="2017-07" db="EMBL/GenBank/DDBJ databases">
        <title>Leptospira spp. isolated from tropical soils.</title>
        <authorList>
            <person name="Thibeaux R."/>
            <person name="Iraola G."/>
            <person name="Ferres I."/>
            <person name="Bierque E."/>
            <person name="Girault D."/>
            <person name="Soupe-Gilbert M.-E."/>
            <person name="Picardeau M."/>
            <person name="Goarant C."/>
        </authorList>
    </citation>
    <scope>NUCLEOTIDE SEQUENCE [LARGE SCALE GENOMIC DNA]</scope>
    <source>
        <strain evidence="1">ATI7-C-A5</strain>
    </source>
</reference>